<feature type="domain" description="C4-type zinc-finger of DNA polymerase delta" evidence="24">
    <location>
        <begin position="1758"/>
        <end position="1839"/>
    </location>
</feature>
<comment type="caution">
    <text evidence="27">The sequence shown here is derived from an EMBL/GenBank/DDBJ whole genome shotgun (WGS) entry which is preliminary data.</text>
</comment>
<dbReference type="InterPro" id="IPR006134">
    <property type="entry name" value="DNA-dir_DNA_pol_B_multi_dom"/>
</dbReference>
<keyword evidence="5 20" id="KW-0808">Transferase</keyword>
<dbReference type="Gene3D" id="1.10.132.60">
    <property type="entry name" value="DNA polymerase family B, C-terminal domain"/>
    <property type="match status" value="1"/>
</dbReference>
<dbReference type="EC" id="2.7.7.7" evidence="20"/>
<dbReference type="SUPFAM" id="SSF53098">
    <property type="entry name" value="Ribonuclease H-like"/>
    <property type="match status" value="1"/>
</dbReference>
<evidence type="ECO:0000259" key="24">
    <source>
        <dbReference type="Pfam" id="PF14260"/>
    </source>
</evidence>
<dbReference type="PRINTS" id="PR00106">
    <property type="entry name" value="DNAPOLB"/>
</dbReference>
<dbReference type="Proteomes" id="UP001304243">
    <property type="component" value="Unassembled WGS sequence"/>
</dbReference>
<dbReference type="InterPro" id="IPR017964">
    <property type="entry name" value="DNA-dir_DNA_pol_B_CS"/>
</dbReference>
<feature type="domain" description="DNA polymerase zeta catalytic subunit N-terminal" evidence="26">
    <location>
        <begin position="3"/>
        <end position="55"/>
    </location>
</feature>
<dbReference type="CDD" id="cd05534">
    <property type="entry name" value="POLBc_zeta"/>
    <property type="match status" value="1"/>
</dbReference>
<evidence type="ECO:0000313" key="28">
    <source>
        <dbReference type="Proteomes" id="UP001304243"/>
    </source>
</evidence>
<evidence type="ECO:0000256" key="13">
    <source>
        <dbReference type="ARBA" id="ARBA00023004"/>
    </source>
</evidence>
<accession>A0AAN7DBV9</accession>
<feature type="region of interest" description="Disordered" evidence="21">
    <location>
        <begin position="606"/>
        <end position="747"/>
    </location>
</feature>
<organism evidence="27 28">
    <name type="scientific">Mucor velutinosus</name>
    <dbReference type="NCBI Taxonomy" id="708070"/>
    <lineage>
        <taxon>Eukaryota</taxon>
        <taxon>Fungi</taxon>
        <taxon>Fungi incertae sedis</taxon>
        <taxon>Mucoromycota</taxon>
        <taxon>Mucoromycotina</taxon>
        <taxon>Mucoromycetes</taxon>
        <taxon>Mucorales</taxon>
        <taxon>Mucorineae</taxon>
        <taxon>Mucoraceae</taxon>
        <taxon>Mucor</taxon>
    </lineage>
</organism>
<dbReference type="InterPro" id="IPR042087">
    <property type="entry name" value="DNA_pol_B_thumb"/>
</dbReference>
<feature type="region of interest" description="Disordered" evidence="21">
    <location>
        <begin position="322"/>
        <end position="345"/>
    </location>
</feature>
<evidence type="ECO:0000256" key="8">
    <source>
        <dbReference type="ARBA" id="ARBA00022723"/>
    </source>
</evidence>
<feature type="compositionally biased region" description="Basic and acidic residues" evidence="21">
    <location>
        <begin position="610"/>
        <end position="635"/>
    </location>
</feature>
<dbReference type="PANTHER" id="PTHR45812">
    <property type="entry name" value="DNA POLYMERASE ZETA CATALYTIC SUBUNIT"/>
    <property type="match status" value="1"/>
</dbReference>
<evidence type="ECO:0000256" key="20">
    <source>
        <dbReference type="RuleBase" id="RU000442"/>
    </source>
</evidence>
<evidence type="ECO:0000256" key="11">
    <source>
        <dbReference type="ARBA" id="ARBA00022833"/>
    </source>
</evidence>
<evidence type="ECO:0000259" key="22">
    <source>
        <dbReference type="Pfam" id="PF00136"/>
    </source>
</evidence>
<dbReference type="GO" id="GO:0006260">
    <property type="term" value="P:DNA replication"/>
    <property type="evidence" value="ECO:0007669"/>
    <property type="project" value="UniProtKB-KW"/>
</dbReference>
<dbReference type="SUPFAM" id="SSF56672">
    <property type="entry name" value="DNA/RNA polymerases"/>
    <property type="match status" value="1"/>
</dbReference>
<dbReference type="Pfam" id="PF03104">
    <property type="entry name" value="DNA_pol_B_exo1"/>
    <property type="match status" value="1"/>
</dbReference>
<dbReference type="GO" id="GO:0003677">
    <property type="term" value="F:DNA binding"/>
    <property type="evidence" value="ECO:0007669"/>
    <property type="project" value="UniProtKB-KW"/>
</dbReference>
<keyword evidence="17 20" id="KW-0539">Nucleus</keyword>
<evidence type="ECO:0000256" key="14">
    <source>
        <dbReference type="ARBA" id="ARBA00023014"/>
    </source>
</evidence>
<dbReference type="Pfam" id="PF00136">
    <property type="entry name" value="DNA_pol_B"/>
    <property type="match status" value="1"/>
</dbReference>
<dbReference type="FunFam" id="1.10.132.60:FF:000007">
    <property type="entry name" value="DNA polymerase"/>
    <property type="match status" value="1"/>
</dbReference>
<comment type="subcellular location">
    <subcellularLocation>
        <location evidence="2 20">Nucleus</location>
    </subcellularLocation>
</comment>
<keyword evidence="10 20" id="KW-0863">Zinc-finger</keyword>
<evidence type="ECO:0000256" key="1">
    <source>
        <dbReference type="ARBA" id="ARBA00001966"/>
    </source>
</evidence>
<dbReference type="GO" id="GO:0000724">
    <property type="term" value="P:double-strand break repair via homologous recombination"/>
    <property type="evidence" value="ECO:0007669"/>
    <property type="project" value="TreeGrafter"/>
</dbReference>
<dbReference type="Gene3D" id="3.30.342.10">
    <property type="entry name" value="DNA Polymerase, chain B, domain 1"/>
    <property type="match status" value="1"/>
</dbReference>
<evidence type="ECO:0000256" key="4">
    <source>
        <dbReference type="ARBA" id="ARBA00022485"/>
    </source>
</evidence>
<comment type="cofactor">
    <cofactor evidence="1 20">
        <name>[4Fe-4S] cluster</name>
        <dbReference type="ChEBI" id="CHEBI:49883"/>
    </cofactor>
</comment>
<feature type="domain" description="DNA-directed DNA polymerase family B multifunctional" evidence="22">
    <location>
        <begin position="1264"/>
        <end position="1711"/>
    </location>
</feature>
<evidence type="ECO:0000313" key="27">
    <source>
        <dbReference type="EMBL" id="KAK4511635.1"/>
    </source>
</evidence>
<evidence type="ECO:0000256" key="15">
    <source>
        <dbReference type="ARBA" id="ARBA00023125"/>
    </source>
</evidence>
<dbReference type="CDD" id="cd05778">
    <property type="entry name" value="DNA_polB_zeta_exo"/>
    <property type="match status" value="1"/>
</dbReference>
<dbReference type="EMBL" id="JASEJX010000030">
    <property type="protein sequence ID" value="KAK4511635.1"/>
    <property type="molecule type" value="Genomic_DNA"/>
</dbReference>
<keyword evidence="12 20" id="KW-0239">DNA-directed DNA polymerase</keyword>
<keyword evidence="9" id="KW-0227">DNA damage</keyword>
<dbReference type="RefSeq" id="XP_064678301.1">
    <property type="nucleotide sequence ID" value="XM_064832021.1"/>
</dbReference>
<dbReference type="Gene3D" id="3.90.1600.10">
    <property type="entry name" value="Palm domain of DNA polymerase"/>
    <property type="match status" value="1"/>
</dbReference>
<dbReference type="InterPro" id="IPR043502">
    <property type="entry name" value="DNA/RNA_pol_sf"/>
</dbReference>
<dbReference type="GO" id="GO:0016035">
    <property type="term" value="C:zeta DNA polymerase complex"/>
    <property type="evidence" value="ECO:0007669"/>
    <property type="project" value="InterPro"/>
</dbReference>
<dbReference type="InterPro" id="IPR006133">
    <property type="entry name" value="DNA-dir_DNA_pol_B_exonuc"/>
</dbReference>
<evidence type="ECO:0000256" key="18">
    <source>
        <dbReference type="ARBA" id="ARBA00049244"/>
    </source>
</evidence>
<dbReference type="Pfam" id="PF14260">
    <property type="entry name" value="zf-C4pol"/>
    <property type="match status" value="1"/>
</dbReference>
<dbReference type="GeneID" id="89956537"/>
<evidence type="ECO:0000256" key="19">
    <source>
        <dbReference type="ARBA" id="ARBA00066055"/>
    </source>
</evidence>
<dbReference type="Pfam" id="PF24065">
    <property type="entry name" value="REV3_N"/>
    <property type="match status" value="1"/>
</dbReference>
<evidence type="ECO:0000256" key="17">
    <source>
        <dbReference type="ARBA" id="ARBA00023242"/>
    </source>
</evidence>
<dbReference type="PANTHER" id="PTHR45812:SF1">
    <property type="entry name" value="DNA POLYMERASE ZETA CATALYTIC SUBUNIT"/>
    <property type="match status" value="1"/>
</dbReference>
<evidence type="ECO:0000256" key="2">
    <source>
        <dbReference type="ARBA" id="ARBA00004123"/>
    </source>
</evidence>
<keyword evidence="15 20" id="KW-0238">DNA-binding</keyword>
<feature type="compositionally biased region" description="Polar residues" evidence="21">
    <location>
        <begin position="670"/>
        <end position="679"/>
    </location>
</feature>
<evidence type="ECO:0000256" key="5">
    <source>
        <dbReference type="ARBA" id="ARBA00022679"/>
    </source>
</evidence>
<comment type="similarity">
    <text evidence="3 20">Belongs to the DNA polymerase type-B family.</text>
</comment>
<dbReference type="GO" id="GO:0000166">
    <property type="term" value="F:nucleotide binding"/>
    <property type="evidence" value="ECO:0007669"/>
    <property type="project" value="InterPro"/>
</dbReference>
<feature type="compositionally biased region" description="Basic and acidic residues" evidence="21">
    <location>
        <begin position="688"/>
        <end position="699"/>
    </location>
</feature>
<dbReference type="Gene3D" id="1.10.287.690">
    <property type="entry name" value="Helix hairpin bin"/>
    <property type="match status" value="1"/>
</dbReference>
<evidence type="ECO:0000259" key="25">
    <source>
        <dbReference type="Pfam" id="PF24055"/>
    </source>
</evidence>
<protein>
    <recommendedName>
        <fullName evidence="20">DNA polymerase</fullName>
        <ecNumber evidence="20">2.7.7.7</ecNumber>
    </recommendedName>
</protein>
<feature type="compositionally biased region" description="Basic and acidic residues" evidence="21">
    <location>
        <begin position="738"/>
        <end position="747"/>
    </location>
</feature>
<dbReference type="PROSITE" id="PS00116">
    <property type="entry name" value="DNA_POLYMERASE_B"/>
    <property type="match status" value="1"/>
</dbReference>
<evidence type="ECO:0000256" key="10">
    <source>
        <dbReference type="ARBA" id="ARBA00022771"/>
    </source>
</evidence>
<dbReference type="GO" id="GO:0005634">
    <property type="term" value="C:nucleus"/>
    <property type="evidence" value="ECO:0007669"/>
    <property type="project" value="UniProtKB-SubCell"/>
</dbReference>
<evidence type="ECO:0000256" key="16">
    <source>
        <dbReference type="ARBA" id="ARBA00023204"/>
    </source>
</evidence>
<dbReference type="InterPro" id="IPR025687">
    <property type="entry name" value="Znf-C4pol"/>
</dbReference>
<keyword evidence="7 20" id="KW-0235">DNA replication</keyword>
<reference evidence="27 28" key="1">
    <citation type="submission" date="2022-11" db="EMBL/GenBank/DDBJ databases">
        <title>Mucor velutinosus strain NIH1002 WGS.</title>
        <authorList>
            <person name="Subramanian P."/>
            <person name="Mullikin J.C."/>
            <person name="Segre J.A."/>
            <person name="Zelazny A.M."/>
        </authorList>
    </citation>
    <scope>NUCLEOTIDE SEQUENCE [LARGE SCALE GENOMIC DNA]</scope>
    <source>
        <strain evidence="27 28">NIH1002</strain>
    </source>
</reference>
<evidence type="ECO:0000256" key="6">
    <source>
        <dbReference type="ARBA" id="ARBA00022695"/>
    </source>
</evidence>
<name>A0AAN7DBV9_9FUNG</name>
<comment type="catalytic activity">
    <reaction evidence="18 20">
        <text>DNA(n) + a 2'-deoxyribonucleoside 5'-triphosphate = DNA(n+1) + diphosphate</text>
        <dbReference type="Rhea" id="RHEA:22508"/>
        <dbReference type="Rhea" id="RHEA-COMP:17339"/>
        <dbReference type="Rhea" id="RHEA-COMP:17340"/>
        <dbReference type="ChEBI" id="CHEBI:33019"/>
        <dbReference type="ChEBI" id="CHEBI:61560"/>
        <dbReference type="ChEBI" id="CHEBI:173112"/>
        <dbReference type="EC" id="2.7.7.7"/>
    </reaction>
</comment>
<evidence type="ECO:0000256" key="21">
    <source>
        <dbReference type="SAM" id="MobiDB-lite"/>
    </source>
</evidence>
<dbReference type="FunFam" id="1.10.287.690:FF:000002">
    <property type="entry name" value="DNA polymerase zeta"/>
    <property type="match status" value="1"/>
</dbReference>
<evidence type="ECO:0000259" key="23">
    <source>
        <dbReference type="Pfam" id="PF03104"/>
    </source>
</evidence>
<dbReference type="SMART" id="SM00486">
    <property type="entry name" value="POLBc"/>
    <property type="match status" value="1"/>
</dbReference>
<dbReference type="InterPro" id="IPR006172">
    <property type="entry name" value="DNA-dir_DNA_pol_B"/>
</dbReference>
<evidence type="ECO:0000256" key="3">
    <source>
        <dbReference type="ARBA" id="ARBA00005755"/>
    </source>
</evidence>
<gene>
    <name evidence="27" type="primary">VPS33_2</name>
    <name evidence="27" type="ORF">ATC70_012851</name>
</gene>
<dbReference type="InterPro" id="IPR036397">
    <property type="entry name" value="RNaseH_sf"/>
</dbReference>
<keyword evidence="8 20" id="KW-0479">Metal-binding</keyword>
<evidence type="ECO:0000256" key="9">
    <source>
        <dbReference type="ARBA" id="ARBA00022763"/>
    </source>
</evidence>
<keyword evidence="6 20" id="KW-0548">Nucleotidyltransferase</keyword>
<dbReference type="Gene3D" id="3.30.420.10">
    <property type="entry name" value="Ribonuclease H-like superfamily/Ribonuclease H"/>
    <property type="match status" value="1"/>
</dbReference>
<sequence>MVISVRIINLDHYMADPGPLDRSYTPFSDKRLVKVPVLRIFGSTKLGQKVCLHIHQVFPYFFIPYDIPVEYATDQEIQKDIFQFGKDLNEAMDLARPQKEPNQHIAAIVLVKGVPFYGYHIGYRTYLKIYMTNPYEKHQMLEILQSGAIQNASFQPHEAHLNFELQFLMDHNLYGMDWIHIEEHNISPSLKIQFRLPLLDEPKANYHISQSSTTSSGHSTLSPHFIPLQQQQEEGVYTAKTIPFAFQSNAVPKSSYCELELDITGMSIRNRHDLKERSIHTSLMREKQVQAEALQGTEEESRKKLVLSLRSIWADETNRRKSRGIADPIPPVAQLDEREPRKPWTAEPTLRRLMEKMMTGHPFDQVSETQQPSVLVPKVMTVFEAIEALYPTEYFEYESSQHTASQASAIQHTPTRTDELSLVDLPSSTVNLSMNMTPAQISPHRNPNNNVSSDFNVSATPSRYRGLSVQSQLDKSIIHTFMEDVNSSFHQEDVEDSDSRSNEEQEQEEDALVQQEENDEFEFSNEDSLRISDIARWLEETERGESKDKMKKHNTQVIVYDNDDGEPVVYEPRKLDILAEVQKMDSLLATEHVHKPKKSILEFIEEDDKEEKADQEVHQDQQQDELKQKDDKQQGEENVDQAPFQLSDSPPDPMARVTRSRLFMRRINQLDGSGDQQEGSSKKKRLRSAAERWEEEKQSLKKMRLKMATQRSLKKDERTVSAPPKIAPQTTPTNTETTRAKSTDDIHPKGMQRVTVVVSLPKQRKKKNKNKIVEDLEEWVAEASPPKATEPERTRNVEPTAYPEPKVIIRKSDLMDQVHERNEEDMAESDVDQEISKILHNEEVKPVEPTATLASDQPFTFSSLIEQFSQTQTITKEFTYRYDPPKINTDDLPKEGVAYREPFYSNPSDVPRFPTVFADKEFKLPTVGLAALKEFQSVYTTSIPEGAHMTIKAWSPSQNPPSFKQVQDWMQTEEYANYKPKQQQQQQHDSKTQLHHPTYSNTFNFKFSASKPANKVKRIRDYIDYFSLEIHVNTRDQLLPDPELDAVQLIFWCLQTEDLRVTSNGYQEGNYIGVLALKGFDISRIGICNSRLVVDYADTEEQLFSLLIEKIRYYDPDMLVGYEVQSASWGYLIERGAQLGYHLLDELSRVMATTDAIKRDQWGYKKASVYRVTGRHMLNVWRMMKSELTLTSYTFENIAYNLLHDRVPHYSHATLTSWYTKGPAVLKYRLFKYYMKRVQLNLDMLDASQVVSRTCESARVYGIDFYAVISRGSQYNVESIMFRIAKPENFVLITPSRSQVASQRSLEILPLIMEPITQFYSSPMVVLDFQSLYPSIMIAYNYCYSTCLGRIGKPGEPSRFGVLPSFEPDDGLLDTLKDHINVSPNGIMFVKPEIRKSLLAKMLSELLDTRVMIKRAMKDYTEDPGLLRMLDAKQLTLKLLANVTYGYTSASFSGRMPSVEIADSIVAAGRETLERSIKLINETEKWGARVVYGDTDSMFIYFPGKTKDEAFTLGNEIAETITKQNPAPVKLKFEKVYHPAVLLAKKRYVGFKYEHPSDIEPVFEAKGIETVRRDGTPATQKMLESCLKILFRTQDMSELKAFLYNQWTKILSNRVLLQDFIISKEVRMGTYSSRGGPNGALIAQAQMDTDARAEPQYGERVPYVVVYRGPNAKLKDKVVPPETLLNDSSLRLDAEYYIRKQIIPPLSRVFNLMGVDILSWYDSMPRSQKIAAMNLALSTEHQARNPTRIDQYYLSSHCIVCRKIADQAICNQCKQNTSSTVFTLLSRQQMSQNKFRKIVQACQECSNLSPLDAMTVVEQEQPYADIPCDSLDCPKFYERLKAKEDVRVTSSYDTLIDTLDTPQT</sequence>
<dbReference type="GO" id="GO:0051539">
    <property type="term" value="F:4 iron, 4 sulfur cluster binding"/>
    <property type="evidence" value="ECO:0007669"/>
    <property type="project" value="UniProtKB-KW"/>
</dbReference>
<feature type="compositionally biased region" description="Acidic residues" evidence="21">
    <location>
        <begin position="504"/>
        <end position="520"/>
    </location>
</feature>
<dbReference type="Pfam" id="PF24055">
    <property type="entry name" value="POL3_N"/>
    <property type="match status" value="1"/>
</dbReference>
<feature type="domain" description="DNA polymerase delta/zeta catalytic subunit N-terminal" evidence="25">
    <location>
        <begin position="56"/>
        <end position="136"/>
    </location>
</feature>
<keyword evidence="4 20" id="KW-0004">4Fe-4S</keyword>
<feature type="domain" description="DNA-directed DNA polymerase family B exonuclease" evidence="23">
    <location>
        <begin position="1026"/>
        <end position="1197"/>
    </location>
</feature>
<dbReference type="GO" id="GO:0042276">
    <property type="term" value="P:error-prone translesion synthesis"/>
    <property type="evidence" value="ECO:0007669"/>
    <property type="project" value="TreeGrafter"/>
</dbReference>
<keyword evidence="14 20" id="KW-0411">Iron-sulfur</keyword>
<feature type="compositionally biased region" description="Basic and acidic residues" evidence="21">
    <location>
        <begin position="335"/>
        <end position="345"/>
    </location>
</feature>
<comment type="subunit">
    <text evidence="19">Forms DNA polymerase zeta with REV7.</text>
</comment>
<keyword evidence="11 20" id="KW-0862">Zinc</keyword>
<proteinExistence type="inferred from homology"/>
<feature type="region of interest" description="Disordered" evidence="21">
    <location>
        <begin position="488"/>
        <end position="520"/>
    </location>
</feature>
<dbReference type="InterPro" id="IPR056435">
    <property type="entry name" value="DPOD/Z_N"/>
</dbReference>
<dbReference type="InterPro" id="IPR056447">
    <property type="entry name" value="REV3_N"/>
</dbReference>
<evidence type="ECO:0000256" key="12">
    <source>
        <dbReference type="ARBA" id="ARBA00022932"/>
    </source>
</evidence>
<dbReference type="InterPro" id="IPR023211">
    <property type="entry name" value="DNA_pol_palm_dom_sf"/>
</dbReference>
<evidence type="ECO:0000256" key="7">
    <source>
        <dbReference type="ARBA" id="ARBA00022705"/>
    </source>
</evidence>
<dbReference type="GO" id="GO:0008270">
    <property type="term" value="F:zinc ion binding"/>
    <property type="evidence" value="ECO:0007669"/>
    <property type="project" value="UniProtKB-KW"/>
</dbReference>
<dbReference type="InterPro" id="IPR012337">
    <property type="entry name" value="RNaseH-like_sf"/>
</dbReference>
<keyword evidence="28" id="KW-1185">Reference proteome</keyword>
<dbReference type="FunFam" id="3.30.420.10:FF:000024">
    <property type="entry name" value="DNA polymerase zeta catalytic subunit"/>
    <property type="match status" value="1"/>
</dbReference>
<keyword evidence="16" id="KW-0234">DNA repair</keyword>
<dbReference type="InterPro" id="IPR030559">
    <property type="entry name" value="PolZ_Rev3"/>
</dbReference>
<keyword evidence="13 20" id="KW-0408">Iron</keyword>
<dbReference type="GO" id="GO:0003887">
    <property type="term" value="F:DNA-directed DNA polymerase activity"/>
    <property type="evidence" value="ECO:0007669"/>
    <property type="project" value="UniProtKB-KW"/>
</dbReference>
<evidence type="ECO:0000259" key="26">
    <source>
        <dbReference type="Pfam" id="PF24065"/>
    </source>
</evidence>